<dbReference type="PANTHER" id="PTHR30244:SF9">
    <property type="entry name" value="PROTEIN RV3402C"/>
    <property type="match status" value="1"/>
</dbReference>
<name>A0A7Z7BPJ2_9HYPH</name>
<dbReference type="GO" id="GO:0000271">
    <property type="term" value="P:polysaccharide biosynthetic process"/>
    <property type="evidence" value="ECO:0007669"/>
    <property type="project" value="TreeGrafter"/>
</dbReference>
<dbReference type="Proteomes" id="UP000198917">
    <property type="component" value="Unassembled WGS sequence"/>
</dbReference>
<evidence type="ECO:0000256" key="4">
    <source>
        <dbReference type="PIRSR" id="PIRSR000390-2"/>
    </source>
</evidence>
<proteinExistence type="inferred from homology"/>
<organism evidence="6 7">
    <name type="scientific">Agrobacterium fabrum</name>
    <dbReference type="NCBI Taxonomy" id="1176649"/>
    <lineage>
        <taxon>Bacteria</taxon>
        <taxon>Pseudomonadati</taxon>
        <taxon>Pseudomonadota</taxon>
        <taxon>Alphaproteobacteria</taxon>
        <taxon>Hyphomicrobiales</taxon>
        <taxon>Rhizobiaceae</taxon>
        <taxon>Rhizobium/Agrobacterium group</taxon>
        <taxon>Agrobacterium</taxon>
        <taxon>Agrobacterium tumefaciens complex</taxon>
    </lineage>
</organism>
<dbReference type="Pfam" id="PF01041">
    <property type="entry name" value="DegT_DnrJ_EryC1"/>
    <property type="match status" value="1"/>
</dbReference>
<sequence>MNSISSIDQKSVSEPLFVSKPLLPDLNQVNDYMARIWASGHVTNHGPLSLQLEDRLAQFLEAPTAMLFNNGTSGILVALKHFDLPAGSEVITTPMTFAATAHSIAWNNLRPVFADIRESDLTIDPAAVEAAVTPNTSAILAVHSYGCICDHDALQTIAKKHSLKLIYDAAHAFGSRLDGRSVATLGDAAIFSFHATKLYNTIEGGLVTTPDSSDREGIYLLRNFGIKNEEEVVSIGLNGKMNEMQAAIGLLNLEIFERERTARSILRKKYKEILSGMDGVLVQDVNQNATQSEQYFLIRIDAEKFGRHRDDIKAKLDSYKIHCRKYFYPLCTDYVPYRDSPIITTRHTPYAEIAKQQVLCLPFHSSVSDSHLRIMEDVFRL</sequence>
<evidence type="ECO:0000256" key="3">
    <source>
        <dbReference type="PIRSR" id="PIRSR000390-1"/>
    </source>
</evidence>
<comment type="similarity">
    <text evidence="2 5">Belongs to the DegT/DnrJ/EryC1 family.</text>
</comment>
<dbReference type="PIRSF" id="PIRSF000390">
    <property type="entry name" value="PLP_StrS"/>
    <property type="match status" value="1"/>
</dbReference>
<dbReference type="EMBL" id="FNEW01000003">
    <property type="protein sequence ID" value="SDJ97307.1"/>
    <property type="molecule type" value="Genomic_DNA"/>
</dbReference>
<protein>
    <submittedName>
        <fullName evidence="6">dTDP-4-amino-4,6-dideoxygalactose transaminase</fullName>
    </submittedName>
</protein>
<evidence type="ECO:0000313" key="7">
    <source>
        <dbReference type="Proteomes" id="UP000198917"/>
    </source>
</evidence>
<evidence type="ECO:0000256" key="5">
    <source>
        <dbReference type="RuleBase" id="RU004508"/>
    </source>
</evidence>
<keyword evidence="1 4" id="KW-0663">Pyridoxal phosphate</keyword>
<dbReference type="SUPFAM" id="SSF53383">
    <property type="entry name" value="PLP-dependent transferases"/>
    <property type="match status" value="1"/>
</dbReference>
<dbReference type="InterPro" id="IPR015424">
    <property type="entry name" value="PyrdxlP-dep_Trfase"/>
</dbReference>
<dbReference type="GO" id="GO:0008483">
    <property type="term" value="F:transaminase activity"/>
    <property type="evidence" value="ECO:0007669"/>
    <property type="project" value="TreeGrafter"/>
</dbReference>
<dbReference type="InterPro" id="IPR015421">
    <property type="entry name" value="PyrdxlP-dep_Trfase_major"/>
</dbReference>
<evidence type="ECO:0000256" key="1">
    <source>
        <dbReference type="ARBA" id="ARBA00022898"/>
    </source>
</evidence>
<evidence type="ECO:0000313" key="6">
    <source>
        <dbReference type="EMBL" id="SDJ97307.1"/>
    </source>
</evidence>
<dbReference type="GO" id="GO:0030170">
    <property type="term" value="F:pyridoxal phosphate binding"/>
    <property type="evidence" value="ECO:0007669"/>
    <property type="project" value="TreeGrafter"/>
</dbReference>
<dbReference type="Gene3D" id="3.40.640.10">
    <property type="entry name" value="Type I PLP-dependent aspartate aminotransferase-like (Major domain)"/>
    <property type="match status" value="1"/>
</dbReference>
<comment type="caution">
    <text evidence="6">The sequence shown here is derived from an EMBL/GenBank/DDBJ whole genome shotgun (WGS) entry which is preliminary data.</text>
</comment>
<evidence type="ECO:0000256" key="2">
    <source>
        <dbReference type="ARBA" id="ARBA00037999"/>
    </source>
</evidence>
<dbReference type="PANTHER" id="PTHR30244">
    <property type="entry name" value="TRANSAMINASE"/>
    <property type="match status" value="1"/>
</dbReference>
<dbReference type="RefSeq" id="WP_092733267.1">
    <property type="nucleotide sequence ID" value="NZ_CP123844.1"/>
</dbReference>
<dbReference type="AlphaFoldDB" id="A0A7Z7BPJ2"/>
<dbReference type="CDD" id="cd00616">
    <property type="entry name" value="AHBA_syn"/>
    <property type="match status" value="1"/>
</dbReference>
<reference evidence="6 7" key="1">
    <citation type="submission" date="2016-10" db="EMBL/GenBank/DDBJ databases">
        <authorList>
            <person name="Varghese N."/>
            <person name="Submissions S."/>
        </authorList>
    </citation>
    <scope>NUCLEOTIDE SEQUENCE [LARGE SCALE GENOMIC DNA]</scope>
    <source>
        <strain evidence="6 7">PDC82</strain>
    </source>
</reference>
<gene>
    <name evidence="6" type="ORF">SAMN05428983_3426</name>
</gene>
<feature type="active site" description="Proton acceptor" evidence="3">
    <location>
        <position position="197"/>
    </location>
</feature>
<dbReference type="InterPro" id="IPR000653">
    <property type="entry name" value="DegT/StrS_aminotransferase"/>
</dbReference>
<accession>A0A7Z7BPJ2</accession>
<feature type="modified residue" description="N6-(pyridoxal phosphate)lysine" evidence="4">
    <location>
        <position position="197"/>
    </location>
</feature>